<accession>A0A1M7L2F4</accession>
<evidence type="ECO:0000256" key="1">
    <source>
        <dbReference type="ARBA" id="ARBA00022737"/>
    </source>
</evidence>
<dbReference type="PANTHER" id="PTHR30032">
    <property type="entry name" value="N-ACETYLMURAMOYL-L-ALANINE AMIDASE-RELATED"/>
    <property type="match status" value="1"/>
</dbReference>
<dbReference type="InterPro" id="IPR001119">
    <property type="entry name" value="SLH_dom"/>
</dbReference>
<dbReference type="EMBL" id="FRCP01000015">
    <property type="protein sequence ID" value="SHM72087.1"/>
    <property type="molecule type" value="Genomic_DNA"/>
</dbReference>
<evidence type="ECO:0000313" key="5">
    <source>
        <dbReference type="Proteomes" id="UP000184038"/>
    </source>
</evidence>
<dbReference type="RefSeq" id="WP_073289217.1">
    <property type="nucleotide sequence ID" value="NZ_FRCP01000015.1"/>
</dbReference>
<dbReference type="AlphaFoldDB" id="A0A1M7L2F4"/>
<gene>
    <name evidence="4" type="ORF">SAMN02746066_03026</name>
</gene>
<dbReference type="Pfam" id="PF00395">
    <property type="entry name" value="SLH"/>
    <property type="match status" value="1"/>
</dbReference>
<organism evidence="4 5">
    <name type="scientific">Anaerosporobacter mobilis DSM 15930</name>
    <dbReference type="NCBI Taxonomy" id="1120996"/>
    <lineage>
        <taxon>Bacteria</taxon>
        <taxon>Bacillati</taxon>
        <taxon>Bacillota</taxon>
        <taxon>Clostridia</taxon>
        <taxon>Lachnospirales</taxon>
        <taxon>Lachnospiraceae</taxon>
        <taxon>Anaerosporobacter</taxon>
    </lineage>
</organism>
<keyword evidence="5" id="KW-1185">Reference proteome</keyword>
<evidence type="ECO:0000259" key="2">
    <source>
        <dbReference type="Pfam" id="PF00395"/>
    </source>
</evidence>
<sequence>MKRKIVLIILCIIIICGIFLRNGNSSKEDTNNSGNDQVQNPLEETITRAQVAKMISFAAYTREECEQLVRVITYKDTDVDKWYDKYINAVTVLELMEEDKNFRPNDALTYGEAKQILEKLQLTDYKRLRFEITDDILSNQISSIDWLSVYEYICTEIYNYVPSEKDIFVVMAGSDKKENKWKVVGEDETYQSDGISLENSLNQTVTAIVKGSEILAIKQVKDDTISLENVWIIDGKEKSISVFINGVERTFQTENVLAEEITSVVGDLIISNQRVTKVSVKPNRISGKVLAATKEYIEIEDYGKIDVEDNYRIYKIYGDVESKVSNAVLVGYTVTDFVVSNDKISAALIKESAKAENIRVLLKTTGFKDIFHSKVVLTSNEPFTITYGKKTKKYDAKEQVTIKPTSKMLEEGRLRVKTTNTGKITVSSIERSYGIPSYRGSLEIVSYEQGLTIVNELPLEEYLYSVVPSEMPTSYGKESLKVQAVCARSYAYNQLLTNQYSEYGAHVDDSTSFQVYNNVEENESSIEAVKDTYGKVLDYDGEVITAYYFSTSCGYTSSASEVWMNNTPLEYLTGKLQVDEDKSKELDLTEDKKFRDFIMNDDYETYDSDFAWYRWQTKVSLEDLKSTIDAKLQSRYNANSRLILTLVGGKYVSTPINTVGNIKSITITKRATGGVATEVIIKGSKNTVKVISEYNIRILLSPSGNDVVRKDDSKISNMSLLPSAFIIIDEITKDDTLTGYKIRGGGYGHGVGMSQNGVKAMVEAGFKYEEILEHYYTGANIASIY</sequence>
<dbReference type="PANTHER" id="PTHR30032:SF4">
    <property type="entry name" value="AMIDASE ENHANCER"/>
    <property type="match status" value="1"/>
</dbReference>
<proteinExistence type="predicted"/>
<feature type="domain" description="Sporulation stage II protein D amidase enhancer LytB N-terminal" evidence="3">
    <location>
        <begin position="447"/>
        <end position="539"/>
    </location>
</feature>
<keyword evidence="1" id="KW-0677">Repeat</keyword>
<reference evidence="4 5" key="1">
    <citation type="submission" date="2016-11" db="EMBL/GenBank/DDBJ databases">
        <authorList>
            <person name="Jaros S."/>
            <person name="Januszkiewicz K."/>
            <person name="Wedrychowicz H."/>
        </authorList>
    </citation>
    <scope>NUCLEOTIDE SEQUENCE [LARGE SCALE GENOMIC DNA]</scope>
    <source>
        <strain evidence="4 5">DSM 15930</strain>
    </source>
</reference>
<dbReference type="STRING" id="1120996.SAMN02746066_03026"/>
<dbReference type="NCBIfam" id="TIGR02669">
    <property type="entry name" value="SpoIID_LytB"/>
    <property type="match status" value="1"/>
</dbReference>
<protein>
    <submittedName>
        <fullName evidence="4">Stage II sporulation protein D</fullName>
    </submittedName>
</protein>
<dbReference type="GO" id="GO:0030435">
    <property type="term" value="P:sporulation resulting in formation of a cellular spore"/>
    <property type="evidence" value="ECO:0007669"/>
    <property type="project" value="InterPro"/>
</dbReference>
<dbReference type="InterPro" id="IPR013693">
    <property type="entry name" value="SpoIID/LytB_N"/>
</dbReference>
<dbReference type="InterPro" id="IPR013486">
    <property type="entry name" value="SpoIID/LytB"/>
</dbReference>
<dbReference type="GO" id="GO:0030288">
    <property type="term" value="C:outer membrane-bounded periplasmic space"/>
    <property type="evidence" value="ECO:0007669"/>
    <property type="project" value="TreeGrafter"/>
</dbReference>
<evidence type="ECO:0000259" key="3">
    <source>
        <dbReference type="Pfam" id="PF08486"/>
    </source>
</evidence>
<evidence type="ECO:0000313" key="4">
    <source>
        <dbReference type="EMBL" id="SHM72087.1"/>
    </source>
</evidence>
<dbReference type="Pfam" id="PF08486">
    <property type="entry name" value="SpoIID"/>
    <property type="match status" value="1"/>
</dbReference>
<name>A0A1M7L2F4_9FIRM</name>
<dbReference type="Proteomes" id="UP000184038">
    <property type="component" value="Unassembled WGS sequence"/>
</dbReference>
<dbReference type="InterPro" id="IPR051922">
    <property type="entry name" value="Bact_Sporulation_Assoc"/>
</dbReference>
<feature type="domain" description="SLH" evidence="2">
    <location>
        <begin position="78"/>
        <end position="113"/>
    </location>
</feature>